<protein>
    <recommendedName>
        <fullName evidence="4">Trehalose 6-phosphate phosphatase</fullName>
        <ecNumber evidence="4">3.1.3.12</ecNumber>
    </recommendedName>
</protein>
<comment type="function">
    <text evidence="4">Removes the phosphate from trehalose 6-phosphate to produce free trehalose.</text>
</comment>
<keyword evidence="6" id="KW-1185">Reference proteome</keyword>
<dbReference type="RefSeq" id="WP_347610270.1">
    <property type="nucleotide sequence ID" value="NZ_JBDPZC010000005.1"/>
</dbReference>
<dbReference type="InterPro" id="IPR023214">
    <property type="entry name" value="HAD_sf"/>
</dbReference>
<dbReference type="InterPro" id="IPR003337">
    <property type="entry name" value="Trehalose_PPase"/>
</dbReference>
<organism evidence="5 6">
    <name type="scientific">Roseateles flavus</name>
    <dbReference type="NCBI Taxonomy" id="3149041"/>
    <lineage>
        <taxon>Bacteria</taxon>
        <taxon>Pseudomonadati</taxon>
        <taxon>Pseudomonadota</taxon>
        <taxon>Betaproteobacteria</taxon>
        <taxon>Burkholderiales</taxon>
        <taxon>Sphaerotilaceae</taxon>
        <taxon>Roseateles</taxon>
    </lineage>
</organism>
<evidence type="ECO:0000256" key="4">
    <source>
        <dbReference type="RuleBase" id="RU361117"/>
    </source>
</evidence>
<keyword evidence="4" id="KW-0479">Metal-binding</keyword>
<gene>
    <name evidence="5" type="primary">otsB</name>
    <name evidence="5" type="ORF">ABDJ40_12950</name>
</gene>
<dbReference type="SUPFAM" id="SSF56784">
    <property type="entry name" value="HAD-like"/>
    <property type="match status" value="1"/>
</dbReference>
<dbReference type="PANTHER" id="PTHR43768">
    <property type="entry name" value="TREHALOSE 6-PHOSPHATE PHOSPHATASE"/>
    <property type="match status" value="1"/>
</dbReference>
<dbReference type="InterPro" id="IPR006379">
    <property type="entry name" value="HAD-SF_hydro_IIB"/>
</dbReference>
<keyword evidence="3 4" id="KW-0378">Hydrolase</keyword>
<dbReference type="Pfam" id="PF02358">
    <property type="entry name" value="Trehalose_PPase"/>
    <property type="match status" value="1"/>
</dbReference>
<evidence type="ECO:0000256" key="3">
    <source>
        <dbReference type="ARBA" id="ARBA00022801"/>
    </source>
</evidence>
<name>A0ABV0GF38_9BURK</name>
<dbReference type="EC" id="3.1.3.12" evidence="4"/>
<comment type="similarity">
    <text evidence="2 4">Belongs to the trehalose phosphatase family.</text>
</comment>
<dbReference type="PANTHER" id="PTHR43768:SF3">
    <property type="entry name" value="TREHALOSE 6-PHOSPHATE PHOSPHATASE"/>
    <property type="match status" value="1"/>
</dbReference>
<dbReference type="Proteomes" id="UP001462640">
    <property type="component" value="Unassembled WGS sequence"/>
</dbReference>
<dbReference type="Gene3D" id="3.30.70.1020">
    <property type="entry name" value="Trehalose-6-phosphate phosphatase related protein, domain 2"/>
    <property type="match status" value="1"/>
</dbReference>
<comment type="pathway">
    <text evidence="1 4">Glycan biosynthesis; trehalose biosynthesis.</text>
</comment>
<reference evidence="5 6" key="1">
    <citation type="submission" date="2024-05" db="EMBL/GenBank/DDBJ databases">
        <title>Roseateles sp. 2.12 16S ribosomal RNA gene Genome sequencing and assembly.</title>
        <authorList>
            <person name="Woo H."/>
        </authorList>
    </citation>
    <scope>NUCLEOTIDE SEQUENCE [LARGE SCALE GENOMIC DNA]</scope>
    <source>
        <strain evidence="5 6">2.12</strain>
    </source>
</reference>
<dbReference type="EMBL" id="JBDPZC010000005">
    <property type="protein sequence ID" value="MEO3713666.1"/>
    <property type="molecule type" value="Genomic_DNA"/>
</dbReference>
<comment type="caution">
    <text evidence="5">The sequence shown here is derived from an EMBL/GenBank/DDBJ whole genome shotgun (WGS) entry which is preliminary data.</text>
</comment>
<comment type="catalytic activity">
    <reaction evidence="4">
        <text>alpha,alpha-trehalose 6-phosphate + H2O = alpha,alpha-trehalose + phosphate</text>
        <dbReference type="Rhea" id="RHEA:23420"/>
        <dbReference type="ChEBI" id="CHEBI:15377"/>
        <dbReference type="ChEBI" id="CHEBI:16551"/>
        <dbReference type="ChEBI" id="CHEBI:43474"/>
        <dbReference type="ChEBI" id="CHEBI:58429"/>
        <dbReference type="EC" id="3.1.3.12"/>
    </reaction>
</comment>
<dbReference type="GO" id="GO:0004805">
    <property type="term" value="F:trehalose-phosphatase activity"/>
    <property type="evidence" value="ECO:0007669"/>
    <property type="project" value="UniProtKB-EC"/>
</dbReference>
<evidence type="ECO:0000256" key="2">
    <source>
        <dbReference type="ARBA" id="ARBA00008770"/>
    </source>
</evidence>
<accession>A0ABV0GF38</accession>
<evidence type="ECO:0000313" key="6">
    <source>
        <dbReference type="Proteomes" id="UP001462640"/>
    </source>
</evidence>
<dbReference type="InterPro" id="IPR036412">
    <property type="entry name" value="HAD-like_sf"/>
</dbReference>
<dbReference type="InterPro" id="IPR044651">
    <property type="entry name" value="OTSB-like"/>
</dbReference>
<keyword evidence="4" id="KW-0460">Magnesium</keyword>
<sequence>MKLHIFSPQGELALAATMASRPLLAFDFDGTLAPIVALPDMARMPPGVVSRLRLLSLRLPVAIVTGREVADVRKRLDFTPTYIVGSHGAESDLIDPSPVWVSAMESAREWLQPFRAELQALGVQVEDKRSSIALHYRMARDREWARQRLEEIIKTAGPALHVFGGKLVFNIVAARAPDKADAVHAVVAREGAAAAVFIGDDINDEPVFQRAPAHWLTIKVGRTSWQSRARFYLDSPREMALLLDRMLAQSGAPPARPAGLQ</sequence>
<comment type="cofactor">
    <cofactor evidence="4">
        <name>Mg(2+)</name>
        <dbReference type="ChEBI" id="CHEBI:18420"/>
    </cofactor>
</comment>
<dbReference type="NCBIfam" id="TIGR01484">
    <property type="entry name" value="HAD-SF-IIB"/>
    <property type="match status" value="1"/>
</dbReference>
<dbReference type="Gene3D" id="3.40.50.1000">
    <property type="entry name" value="HAD superfamily/HAD-like"/>
    <property type="match status" value="1"/>
</dbReference>
<proteinExistence type="inferred from homology"/>
<evidence type="ECO:0000256" key="1">
    <source>
        <dbReference type="ARBA" id="ARBA00005199"/>
    </source>
</evidence>
<dbReference type="NCBIfam" id="TIGR00685">
    <property type="entry name" value="T6PP"/>
    <property type="match status" value="1"/>
</dbReference>
<evidence type="ECO:0000313" key="5">
    <source>
        <dbReference type="EMBL" id="MEO3713666.1"/>
    </source>
</evidence>